<gene>
    <name evidence="2" type="ORF">Anas_12877</name>
</gene>
<accession>A0A5N5T678</accession>
<evidence type="ECO:0000313" key="2">
    <source>
        <dbReference type="EMBL" id="KAB7501518.1"/>
    </source>
</evidence>
<comment type="caution">
    <text evidence="2">The sequence shown here is derived from an EMBL/GenBank/DDBJ whole genome shotgun (WGS) entry which is preliminary data.</text>
</comment>
<evidence type="ECO:0000256" key="1">
    <source>
        <dbReference type="SAM" id="MobiDB-lite"/>
    </source>
</evidence>
<organism evidence="2 3">
    <name type="scientific">Armadillidium nasatum</name>
    <dbReference type="NCBI Taxonomy" id="96803"/>
    <lineage>
        <taxon>Eukaryota</taxon>
        <taxon>Metazoa</taxon>
        <taxon>Ecdysozoa</taxon>
        <taxon>Arthropoda</taxon>
        <taxon>Crustacea</taxon>
        <taxon>Multicrustacea</taxon>
        <taxon>Malacostraca</taxon>
        <taxon>Eumalacostraca</taxon>
        <taxon>Peracarida</taxon>
        <taxon>Isopoda</taxon>
        <taxon>Oniscidea</taxon>
        <taxon>Crinocheta</taxon>
        <taxon>Armadillidiidae</taxon>
        <taxon>Armadillidium</taxon>
    </lineage>
</organism>
<dbReference type="Proteomes" id="UP000326759">
    <property type="component" value="Unassembled WGS sequence"/>
</dbReference>
<feature type="compositionally biased region" description="Acidic residues" evidence="1">
    <location>
        <begin position="25"/>
        <end position="53"/>
    </location>
</feature>
<protein>
    <submittedName>
        <fullName evidence="2">Uncharacterized protein</fullName>
    </submittedName>
</protein>
<dbReference type="AlphaFoldDB" id="A0A5N5T678"/>
<feature type="region of interest" description="Disordered" evidence="1">
    <location>
        <begin position="74"/>
        <end position="107"/>
    </location>
</feature>
<feature type="region of interest" description="Disordered" evidence="1">
    <location>
        <begin position="169"/>
        <end position="199"/>
    </location>
</feature>
<dbReference type="OrthoDB" id="10357492at2759"/>
<keyword evidence="3" id="KW-1185">Reference proteome</keyword>
<reference evidence="2 3" key="1">
    <citation type="journal article" date="2019" name="PLoS Biol.">
        <title>Sex chromosomes control vertical transmission of feminizing Wolbachia symbionts in an isopod.</title>
        <authorList>
            <person name="Becking T."/>
            <person name="Chebbi M.A."/>
            <person name="Giraud I."/>
            <person name="Moumen B."/>
            <person name="Laverre T."/>
            <person name="Caubet Y."/>
            <person name="Peccoud J."/>
            <person name="Gilbert C."/>
            <person name="Cordaux R."/>
        </authorList>
    </citation>
    <scope>NUCLEOTIDE SEQUENCE [LARGE SCALE GENOMIC DNA]</scope>
    <source>
        <strain evidence="2">ANa2</strain>
        <tissue evidence="2">Whole body excluding digestive tract and cuticle</tissue>
    </source>
</reference>
<feature type="region of interest" description="Disordered" evidence="1">
    <location>
        <begin position="1"/>
        <end position="59"/>
    </location>
</feature>
<name>A0A5N5T678_9CRUS</name>
<feature type="compositionally biased region" description="Basic and acidic residues" evidence="1">
    <location>
        <begin position="172"/>
        <end position="194"/>
    </location>
</feature>
<sequence length="358" mass="41183">MVKRQRKNLEDDDPLIDPSAREYIYDEVDEYNELGKENDDDDLGLSDSENEFDGDTRLISKDKREEQVLGLDLDSSDEDYKDDVAGFSDDIENSENEEKDMVENRSLGRRKKDYYGTDITDQRLFNIGRQKTKKKGEEDSLQIEMDGAIAFQKRNLTGKFGFDFDLEPETAGESKGESMEEQLKGKDGEIESKGKKSKPTHKLKKIMHSKFSDIDKLAKEVCEELQAKLIPLIEASKNGVLPESFDTNYLLTRYFLCLNINKTYSFTDEKTMETCKRKYESELDPVLDDLKNGKLKKKRKLLGVVKLKKKDKTVTFEKNKEATRNGDKEEMYSEDGDSFLGLPTKGFSFLLFDISILN</sequence>
<evidence type="ECO:0000313" key="3">
    <source>
        <dbReference type="Proteomes" id="UP000326759"/>
    </source>
</evidence>
<proteinExistence type="predicted"/>
<feature type="compositionally biased region" description="Acidic residues" evidence="1">
    <location>
        <begin position="89"/>
        <end position="100"/>
    </location>
</feature>
<dbReference type="EMBL" id="SEYY01010359">
    <property type="protein sequence ID" value="KAB7501518.1"/>
    <property type="molecule type" value="Genomic_DNA"/>
</dbReference>